<dbReference type="PANTHER" id="PTHR30595:SF6">
    <property type="entry name" value="SCHLAFEN ALBA-2 DOMAIN-CONTAINING PROTEIN"/>
    <property type="match status" value="1"/>
</dbReference>
<dbReference type="AlphaFoldDB" id="A0A4R5DIN8"/>
<evidence type="ECO:0000313" key="2">
    <source>
        <dbReference type="EMBL" id="TDE13799.1"/>
    </source>
</evidence>
<accession>A0A4R5DIN8</accession>
<proteinExistence type="predicted"/>
<dbReference type="Proteomes" id="UP000294850">
    <property type="component" value="Unassembled WGS sequence"/>
</dbReference>
<feature type="domain" description="Schlafen AlbA-2" evidence="1">
    <location>
        <begin position="14"/>
        <end position="130"/>
    </location>
</feature>
<evidence type="ECO:0000259" key="1">
    <source>
        <dbReference type="Pfam" id="PF04326"/>
    </source>
</evidence>
<organism evidence="2 3">
    <name type="scientific">Dyadobacter psychrotolerans</name>
    <dbReference type="NCBI Taxonomy" id="2541721"/>
    <lineage>
        <taxon>Bacteria</taxon>
        <taxon>Pseudomonadati</taxon>
        <taxon>Bacteroidota</taxon>
        <taxon>Cytophagia</taxon>
        <taxon>Cytophagales</taxon>
        <taxon>Spirosomataceae</taxon>
        <taxon>Dyadobacter</taxon>
    </lineage>
</organism>
<comment type="caution">
    <text evidence="2">The sequence shown here is derived from an EMBL/GenBank/DDBJ whole genome shotgun (WGS) entry which is preliminary data.</text>
</comment>
<sequence>MELRLLKELVKKGEGEHVEFKLKSNHPEKIVREIVAFANSGGGKLFVGIGDDKSIKGLKDAEEDEYTLSRAIDKYIFPKIIYKQEKIPISTDRDVLVLTIPRSVDKPHYVVDDTGFRQAYIRVEDKSIQASREMKEIMRRGRGERDIRFQYGEKEKQLMKLLDEKESVTVDLFAAFAGIPRKIASNTLVVMVLARILEVHPHEMLDRFTMSMAYQSN</sequence>
<dbReference type="EMBL" id="SMFL01000006">
    <property type="protein sequence ID" value="TDE13799.1"/>
    <property type="molecule type" value="Genomic_DNA"/>
</dbReference>
<dbReference type="GO" id="GO:0005524">
    <property type="term" value="F:ATP binding"/>
    <property type="evidence" value="ECO:0007669"/>
    <property type="project" value="UniProtKB-KW"/>
</dbReference>
<keyword evidence="2" id="KW-0067">ATP-binding</keyword>
<dbReference type="Pfam" id="PF04326">
    <property type="entry name" value="SLFN_AlbA_2"/>
    <property type="match status" value="1"/>
</dbReference>
<protein>
    <submittedName>
        <fullName evidence="2">ATP-binding protein</fullName>
    </submittedName>
</protein>
<keyword evidence="3" id="KW-1185">Reference proteome</keyword>
<gene>
    <name evidence="2" type="ORF">E0F88_18075</name>
</gene>
<dbReference type="InterPro" id="IPR007421">
    <property type="entry name" value="Schlafen_AlbA_2_dom"/>
</dbReference>
<reference evidence="2 3" key="1">
    <citation type="submission" date="2019-03" db="EMBL/GenBank/DDBJ databases">
        <title>Dyadobacter AR-3-6 sp. nov., isolated from arctic soil.</title>
        <authorList>
            <person name="Chaudhary D.K."/>
        </authorList>
    </citation>
    <scope>NUCLEOTIDE SEQUENCE [LARGE SCALE GENOMIC DNA]</scope>
    <source>
        <strain evidence="2 3">AR-3-6</strain>
    </source>
</reference>
<dbReference type="InterPro" id="IPR038461">
    <property type="entry name" value="Schlafen_AlbA_2_dom_sf"/>
</dbReference>
<dbReference type="OrthoDB" id="9810282at2"/>
<keyword evidence="2" id="KW-0547">Nucleotide-binding</keyword>
<evidence type="ECO:0000313" key="3">
    <source>
        <dbReference type="Proteomes" id="UP000294850"/>
    </source>
</evidence>
<dbReference type="Gene3D" id="3.30.950.30">
    <property type="entry name" value="Schlafen, AAA domain"/>
    <property type="match status" value="1"/>
</dbReference>
<dbReference type="RefSeq" id="WP_131959675.1">
    <property type="nucleotide sequence ID" value="NZ_SMFL01000006.1"/>
</dbReference>
<dbReference type="PANTHER" id="PTHR30595">
    <property type="entry name" value="GLPR-RELATED TRANSCRIPTIONAL REPRESSOR"/>
    <property type="match status" value="1"/>
</dbReference>
<name>A0A4R5DIN8_9BACT</name>